<dbReference type="CDD" id="cd19096">
    <property type="entry name" value="AKR_Fe-S_oxidoreductase"/>
    <property type="match status" value="1"/>
</dbReference>
<dbReference type="SUPFAM" id="SSF51430">
    <property type="entry name" value="NAD(P)-linked oxidoreductase"/>
    <property type="match status" value="1"/>
</dbReference>
<sequence length="481" mass="55545">MKQDNISRRKFLGILGVGSTALAGSSLLSACKQKNEADANDEYKNQIEPPKDKMEYRVNKQNNDRVSLLGYGMMRLPTKAGTSARTQENDANEDIDQEEVNRLVDYALEHGVNYFDTSPAYCRGLSEKSTGIALSRYPRNKYYVATKMSNFAEETWTTEASKEMFENSLKELQVDYIDYYLLHAIGGGMEEFENRYINNGILDWLLEQRKAGRIRNLGFSFHGQKDVWDELLKLHDKYHWDFVQIQLNYLDWNFADEMASWNVDGSYLYDELQKREIPSVIMEPLLGGRLAKVPQFVARMMKKRRPERSVASWAFRYAGTPEGVLCVLSGMTYMEHLKDNLSSYCPFEPCSEEEKAFLENDIAKELFNMENIPCNDCKYCMPCPYGINIPAIFVHYNKCKNEGTLPMNPENEKYAVLRRNYLIGLDRSVPKLRQANHCIGCGQCTPHCPQKIQIPEELQKIDQFVEKLKLNGFERPKGKRL</sequence>
<dbReference type="PANTHER" id="PTHR43312:SF2">
    <property type="entry name" value="OXIDOREDUCTASE"/>
    <property type="match status" value="1"/>
</dbReference>
<dbReference type="PROSITE" id="PS00198">
    <property type="entry name" value="4FE4S_FER_1"/>
    <property type="match status" value="1"/>
</dbReference>
<dbReference type="Gene3D" id="3.20.20.100">
    <property type="entry name" value="NADP-dependent oxidoreductase domain"/>
    <property type="match status" value="1"/>
</dbReference>
<dbReference type="GO" id="GO:0046872">
    <property type="term" value="F:metal ion binding"/>
    <property type="evidence" value="ECO:0007669"/>
    <property type="project" value="UniProtKB-KW"/>
</dbReference>
<dbReference type="SUPFAM" id="SSF46548">
    <property type="entry name" value="alpha-helical ferredoxin"/>
    <property type="match status" value="1"/>
</dbReference>
<evidence type="ECO:0000256" key="1">
    <source>
        <dbReference type="ARBA" id="ARBA00022723"/>
    </source>
</evidence>
<organism evidence="5">
    <name type="scientific">uncultured bacterium fosmid pJB69A5</name>
    <dbReference type="NCBI Taxonomy" id="1478067"/>
    <lineage>
        <taxon>Bacteria</taxon>
        <taxon>environmental samples</taxon>
    </lineage>
</organism>
<dbReference type="PANTHER" id="PTHR43312">
    <property type="entry name" value="D-THREO-ALDOSE 1-DEHYDROGENASE"/>
    <property type="match status" value="1"/>
</dbReference>
<keyword evidence="2" id="KW-0408">Iron</keyword>
<keyword evidence="1" id="KW-0479">Metal-binding</keyword>
<dbReference type="InterPro" id="IPR017900">
    <property type="entry name" value="4Fe4S_Fe_S_CS"/>
</dbReference>
<evidence type="ECO:0000256" key="3">
    <source>
        <dbReference type="ARBA" id="ARBA00023014"/>
    </source>
</evidence>
<dbReference type="InterPro" id="IPR023210">
    <property type="entry name" value="NADP_OxRdtase_dom"/>
</dbReference>
<evidence type="ECO:0000256" key="2">
    <source>
        <dbReference type="ARBA" id="ARBA00023004"/>
    </source>
</evidence>
<evidence type="ECO:0000313" key="5">
    <source>
        <dbReference type="EMBL" id="AIF26611.1"/>
    </source>
</evidence>
<name>A0A0H3U7Y7_9BACT</name>
<dbReference type="Pfam" id="PF13187">
    <property type="entry name" value="Fer4_9"/>
    <property type="match status" value="1"/>
</dbReference>
<feature type="domain" description="4Fe-4S ferredoxin-type" evidence="4">
    <location>
        <begin position="428"/>
        <end position="457"/>
    </location>
</feature>
<protein>
    <submittedName>
        <fullName evidence="5">Putative aldo/keto reductase family oxidoreductase</fullName>
    </submittedName>
</protein>
<dbReference type="Pfam" id="PF00248">
    <property type="entry name" value="Aldo_ket_red"/>
    <property type="match status" value="1"/>
</dbReference>
<proteinExistence type="predicted"/>
<accession>A0A0H3U7Y7</accession>
<keyword evidence="3" id="KW-0411">Iron-sulfur</keyword>
<dbReference type="InterPro" id="IPR053135">
    <property type="entry name" value="AKR2_Oxidoreductase"/>
</dbReference>
<dbReference type="AlphaFoldDB" id="A0A0H3U7Y7"/>
<dbReference type="PROSITE" id="PS51318">
    <property type="entry name" value="TAT"/>
    <property type="match status" value="1"/>
</dbReference>
<dbReference type="InterPro" id="IPR017896">
    <property type="entry name" value="4Fe4S_Fe-S-bd"/>
</dbReference>
<reference evidence="5" key="1">
    <citation type="submission" date="2013-08" db="EMBL/GenBank/DDBJ databases">
        <title>Comparison of modified E. coli strains.</title>
        <authorList>
            <person name="Juergensen J."/>
            <person name="Bonge A."/>
            <person name="Streit W.R."/>
        </authorList>
    </citation>
    <scope>NUCLEOTIDE SEQUENCE</scope>
</reference>
<dbReference type="PROSITE" id="PS51257">
    <property type="entry name" value="PROKAR_LIPOPROTEIN"/>
    <property type="match status" value="1"/>
</dbReference>
<dbReference type="InterPro" id="IPR006311">
    <property type="entry name" value="TAT_signal"/>
</dbReference>
<evidence type="ECO:0000259" key="4">
    <source>
        <dbReference type="PROSITE" id="PS51379"/>
    </source>
</evidence>
<dbReference type="EMBL" id="KF540239">
    <property type="protein sequence ID" value="AIF26611.1"/>
    <property type="molecule type" value="Genomic_DNA"/>
</dbReference>
<dbReference type="PROSITE" id="PS51379">
    <property type="entry name" value="4FE4S_FER_2"/>
    <property type="match status" value="1"/>
</dbReference>
<dbReference type="GO" id="GO:0051536">
    <property type="term" value="F:iron-sulfur cluster binding"/>
    <property type="evidence" value="ECO:0007669"/>
    <property type="project" value="UniProtKB-KW"/>
</dbReference>
<dbReference type="InterPro" id="IPR036812">
    <property type="entry name" value="NAD(P)_OxRdtase_dom_sf"/>
</dbReference>